<keyword evidence="2" id="KW-1185">Reference proteome</keyword>
<dbReference type="STRING" id="1203190.GCA_000312345_00476"/>
<dbReference type="EMBL" id="LT629765">
    <property type="protein sequence ID" value="SDR76522.1"/>
    <property type="molecule type" value="Genomic_DNA"/>
</dbReference>
<name>A0A1H1LQD2_9CORY</name>
<accession>A0A1H1LQD2</accession>
<proteinExistence type="predicted"/>
<organism evidence="1 2">
    <name type="scientific">Corynebacterium timonense</name>
    <dbReference type="NCBI Taxonomy" id="441500"/>
    <lineage>
        <taxon>Bacteria</taxon>
        <taxon>Bacillati</taxon>
        <taxon>Actinomycetota</taxon>
        <taxon>Actinomycetes</taxon>
        <taxon>Mycobacteriales</taxon>
        <taxon>Corynebacteriaceae</taxon>
        <taxon>Corynebacterium</taxon>
    </lineage>
</organism>
<sequence>MGVVDDLADEWFHHEVVFNVGSGASPYGDSAGEGVPVKCHVRQNVRRDDTPQGQVTTTETVVYAPLRVVAERGDTLTLPEPFEQGPWQIIAKSVHHGAELNLPNHQRFVCDVPTTPTGGAGPYG</sequence>
<evidence type="ECO:0000313" key="2">
    <source>
        <dbReference type="Proteomes" id="UP000182237"/>
    </source>
</evidence>
<dbReference type="AlphaFoldDB" id="A0A1H1LQD2"/>
<evidence type="ECO:0000313" key="1">
    <source>
        <dbReference type="EMBL" id="SDR76522.1"/>
    </source>
</evidence>
<dbReference type="RefSeq" id="WP_019193343.1">
    <property type="nucleotide sequence ID" value="NZ_LT629765.1"/>
</dbReference>
<dbReference type="Proteomes" id="UP000182237">
    <property type="component" value="Chromosome I"/>
</dbReference>
<gene>
    <name evidence="1" type="ORF">SAMN04488539_0294</name>
</gene>
<protein>
    <submittedName>
        <fullName evidence="1">Uncharacterized protein</fullName>
    </submittedName>
</protein>
<dbReference type="OrthoDB" id="4424987at2"/>
<reference evidence="1 2" key="1">
    <citation type="submission" date="2016-10" db="EMBL/GenBank/DDBJ databases">
        <authorList>
            <person name="de Groot N.N."/>
        </authorList>
    </citation>
    <scope>NUCLEOTIDE SEQUENCE [LARGE SCALE GENOMIC DNA]</scope>
    <source>
        <strain evidence="1 2">DSM 45434</strain>
    </source>
</reference>
<dbReference type="eggNOG" id="ENOG5031INP">
    <property type="taxonomic scope" value="Bacteria"/>
</dbReference>